<dbReference type="Pfam" id="PF01399">
    <property type="entry name" value="PCI"/>
    <property type="match status" value="1"/>
</dbReference>
<feature type="non-terminal residue" evidence="2">
    <location>
        <position position="1"/>
    </location>
</feature>
<comment type="caution">
    <text evidence="2">The sequence shown here is derived from an EMBL/GenBank/DDBJ whole genome shotgun (WGS) entry which is preliminary data.</text>
</comment>
<dbReference type="PANTHER" id="PTHR12732">
    <property type="entry name" value="UNCHARACTERIZED PROTEASOME COMPONENT REGION PCI-CONTAINING"/>
    <property type="match status" value="1"/>
</dbReference>
<evidence type="ECO:0000259" key="1">
    <source>
        <dbReference type="Pfam" id="PF01399"/>
    </source>
</evidence>
<evidence type="ECO:0000313" key="3">
    <source>
        <dbReference type="Proteomes" id="UP001189429"/>
    </source>
</evidence>
<proteinExistence type="predicted"/>
<name>A0ABN9QKH8_9DINO</name>
<evidence type="ECO:0000313" key="2">
    <source>
        <dbReference type="EMBL" id="CAK0805375.1"/>
    </source>
</evidence>
<reference evidence="2" key="1">
    <citation type="submission" date="2023-10" db="EMBL/GenBank/DDBJ databases">
        <authorList>
            <person name="Chen Y."/>
            <person name="Shah S."/>
            <person name="Dougan E. K."/>
            <person name="Thang M."/>
            <person name="Chan C."/>
        </authorList>
    </citation>
    <scope>NUCLEOTIDE SEQUENCE [LARGE SCALE GENOMIC DNA]</scope>
</reference>
<dbReference type="EMBL" id="CAUYUJ010003445">
    <property type="protein sequence ID" value="CAK0805375.1"/>
    <property type="molecule type" value="Genomic_DNA"/>
</dbReference>
<accession>A0ABN9QKH8</accession>
<dbReference type="InterPro" id="IPR036388">
    <property type="entry name" value="WH-like_DNA-bd_sf"/>
</dbReference>
<dbReference type="PANTHER" id="PTHR12732:SF0">
    <property type="entry name" value="PCI DOMAIN-CONTAINING PROTEIN 2"/>
    <property type="match status" value="1"/>
</dbReference>
<protein>
    <recommendedName>
        <fullName evidence="1">PCI domain-containing protein</fullName>
    </recommendedName>
</protein>
<organism evidence="2 3">
    <name type="scientific">Prorocentrum cordatum</name>
    <dbReference type="NCBI Taxonomy" id="2364126"/>
    <lineage>
        <taxon>Eukaryota</taxon>
        <taxon>Sar</taxon>
        <taxon>Alveolata</taxon>
        <taxon>Dinophyceae</taxon>
        <taxon>Prorocentrales</taxon>
        <taxon>Prorocentraceae</taxon>
        <taxon>Prorocentrum</taxon>
    </lineage>
</organism>
<feature type="domain" description="PCI" evidence="1">
    <location>
        <begin position="85"/>
        <end position="116"/>
    </location>
</feature>
<dbReference type="InterPro" id="IPR000717">
    <property type="entry name" value="PCI_dom"/>
</dbReference>
<keyword evidence="3" id="KW-1185">Reference proteome</keyword>
<sequence>VMFIDIVRAIREGNVKLFTERMQEYSADFIKNGTYLLMMKLKFMVLRNLTKGVHGEIRRRLGQSATTKLDLTPFEHVFAWQDDCDVDETACVLSNLIYQGAVKGYMSHEHRKLVFAKEQPFPAPSKWRV</sequence>
<dbReference type="InterPro" id="IPR045114">
    <property type="entry name" value="Csn12-like"/>
</dbReference>
<dbReference type="Proteomes" id="UP001189429">
    <property type="component" value="Unassembled WGS sequence"/>
</dbReference>
<dbReference type="Gene3D" id="1.10.10.10">
    <property type="entry name" value="Winged helix-like DNA-binding domain superfamily/Winged helix DNA-binding domain"/>
    <property type="match status" value="1"/>
</dbReference>
<gene>
    <name evidence="2" type="ORF">PCOR1329_LOCUS11892</name>
</gene>